<dbReference type="GO" id="GO:0009088">
    <property type="term" value="P:threonine biosynthetic process"/>
    <property type="evidence" value="ECO:0007669"/>
    <property type="project" value="TreeGrafter"/>
</dbReference>
<accession>A0A5A5TFW8</accession>
<evidence type="ECO:0000259" key="2">
    <source>
        <dbReference type="Pfam" id="PF01636"/>
    </source>
</evidence>
<dbReference type="Proteomes" id="UP000322530">
    <property type="component" value="Unassembled WGS sequence"/>
</dbReference>
<comment type="caution">
    <text evidence="3">The sequence shown here is derived from an EMBL/GenBank/DDBJ whole genome shotgun (WGS) entry which is preliminary data.</text>
</comment>
<protein>
    <recommendedName>
        <fullName evidence="2">Aminoglycoside phosphotransferase domain-containing protein</fullName>
    </recommendedName>
</protein>
<dbReference type="EMBL" id="BIXY01000058">
    <property type="protein sequence ID" value="GCF10046.1"/>
    <property type="molecule type" value="Genomic_DNA"/>
</dbReference>
<dbReference type="SUPFAM" id="SSF56112">
    <property type="entry name" value="Protein kinase-like (PK-like)"/>
    <property type="match status" value="1"/>
</dbReference>
<feature type="domain" description="Aminoglycoside phosphotransferase" evidence="2">
    <location>
        <begin position="49"/>
        <end position="267"/>
    </location>
</feature>
<gene>
    <name evidence="3" type="ORF">KDI_36100</name>
</gene>
<dbReference type="GO" id="GO:0004413">
    <property type="term" value="F:homoserine kinase activity"/>
    <property type="evidence" value="ECO:0007669"/>
    <property type="project" value="TreeGrafter"/>
</dbReference>
<organism evidence="3 4">
    <name type="scientific">Dictyobacter arantiisoli</name>
    <dbReference type="NCBI Taxonomy" id="2014874"/>
    <lineage>
        <taxon>Bacteria</taxon>
        <taxon>Bacillati</taxon>
        <taxon>Chloroflexota</taxon>
        <taxon>Ktedonobacteria</taxon>
        <taxon>Ktedonobacterales</taxon>
        <taxon>Dictyobacteraceae</taxon>
        <taxon>Dictyobacter</taxon>
    </lineage>
</organism>
<dbReference type="RefSeq" id="WP_149402951.1">
    <property type="nucleotide sequence ID" value="NZ_BIXY01000058.1"/>
</dbReference>
<dbReference type="PANTHER" id="PTHR21064">
    <property type="entry name" value="AMINOGLYCOSIDE PHOSPHOTRANSFERASE DOMAIN-CONTAINING PROTEIN-RELATED"/>
    <property type="match status" value="1"/>
</dbReference>
<dbReference type="InterPro" id="IPR011009">
    <property type="entry name" value="Kinase-like_dom_sf"/>
</dbReference>
<dbReference type="Pfam" id="PF01636">
    <property type="entry name" value="APH"/>
    <property type="match status" value="1"/>
</dbReference>
<evidence type="ECO:0000313" key="3">
    <source>
        <dbReference type="EMBL" id="GCF10046.1"/>
    </source>
</evidence>
<dbReference type="Gene3D" id="3.90.1200.10">
    <property type="match status" value="1"/>
</dbReference>
<dbReference type="Gene3D" id="3.30.200.20">
    <property type="entry name" value="Phosphorylase Kinase, domain 1"/>
    <property type="match status" value="1"/>
</dbReference>
<comment type="similarity">
    <text evidence="1">Belongs to the pseudomonas-type ThrB family.</text>
</comment>
<name>A0A5A5TFW8_9CHLR</name>
<proteinExistence type="inferred from homology"/>
<dbReference type="OrthoDB" id="9800774at2"/>
<dbReference type="AlphaFoldDB" id="A0A5A5TFW8"/>
<evidence type="ECO:0000313" key="4">
    <source>
        <dbReference type="Proteomes" id="UP000322530"/>
    </source>
</evidence>
<sequence length="369" mass="41638">MSELSPLQNDSTKHTPFFPVTHSLLSTSALVSEVLTDYNIGQLIACRLIAHNLNDTYLVITNAEKYILRVYQAPRTIGWAWRSASDILYEIDLLLHLGRKGISVSTPLVRKDGTFIRTLQTPEGPRHVVLFTYAEGESLTFGNLNATVSSLYGRDLADIHTTTDDFTSAHSRFHLDLEFLLDKSLQCIQPVIAHRPDDWAYLLQLTHQLKEHIATLPAGELDTGPCHGDLQGGNANLAGEHKLTFFDFDVCGFGWRAYDLAVFCWAAALGKTRLGRKDEDIEILWTSFLNGYQERRKLRPINIQAIPLFVAVRHIWFLGLHTGNWDNWGYGEVNDHFFDREMAFLRDWVTQRIGAGENTLASLPSLGSL</sequence>
<reference evidence="3 4" key="1">
    <citation type="submission" date="2019-01" db="EMBL/GenBank/DDBJ databases">
        <title>Draft genome sequence of Dictyobacter sp. Uno17.</title>
        <authorList>
            <person name="Wang C.M."/>
            <person name="Zheng Y."/>
            <person name="Sakai Y."/>
            <person name="Abe K."/>
            <person name="Yokota A."/>
            <person name="Yabe S."/>
        </authorList>
    </citation>
    <scope>NUCLEOTIDE SEQUENCE [LARGE SCALE GENOMIC DNA]</scope>
    <source>
        <strain evidence="3 4">Uno17</strain>
    </source>
</reference>
<evidence type="ECO:0000256" key="1">
    <source>
        <dbReference type="ARBA" id="ARBA00038240"/>
    </source>
</evidence>
<dbReference type="InterPro" id="IPR050249">
    <property type="entry name" value="Pseudomonas-type_ThrB"/>
</dbReference>
<dbReference type="PANTHER" id="PTHR21064:SF6">
    <property type="entry name" value="AMINOGLYCOSIDE PHOSPHOTRANSFERASE DOMAIN-CONTAINING PROTEIN"/>
    <property type="match status" value="1"/>
</dbReference>
<dbReference type="InterPro" id="IPR002575">
    <property type="entry name" value="Aminoglycoside_PTrfase"/>
</dbReference>
<keyword evidence="4" id="KW-1185">Reference proteome</keyword>